<dbReference type="FunFam" id="3.40.50.410:FF:000004">
    <property type="entry name" value="collagen alpha-6(VI) chain"/>
    <property type="match status" value="2"/>
</dbReference>
<dbReference type="GO" id="GO:0005576">
    <property type="term" value="C:extracellular region"/>
    <property type="evidence" value="ECO:0007669"/>
    <property type="project" value="UniProtKB-SubCell"/>
</dbReference>
<dbReference type="CDD" id="cd01472">
    <property type="entry name" value="vWA_collagen"/>
    <property type="match status" value="1"/>
</dbReference>
<accession>A0A3Q0QUT7</accession>
<evidence type="ECO:0000313" key="7">
    <source>
        <dbReference type="Ensembl" id="ENSACIP00000003339.1"/>
    </source>
</evidence>
<evidence type="ECO:0000256" key="5">
    <source>
        <dbReference type="ARBA" id="ARBA00023180"/>
    </source>
</evidence>
<name>A0A3Q0QUT7_AMPCI</name>
<feature type="domain" description="VWFA" evidence="6">
    <location>
        <begin position="12"/>
        <end position="186"/>
    </location>
</feature>
<keyword evidence="8" id="KW-1185">Reference proteome</keyword>
<dbReference type="PANTHER" id="PTHR24020">
    <property type="entry name" value="COLLAGEN ALPHA"/>
    <property type="match status" value="1"/>
</dbReference>
<evidence type="ECO:0000256" key="2">
    <source>
        <dbReference type="ARBA" id="ARBA00022525"/>
    </source>
</evidence>
<keyword evidence="2" id="KW-0964">Secreted</keyword>
<dbReference type="SMART" id="SM00327">
    <property type="entry name" value="VWA"/>
    <property type="match status" value="2"/>
</dbReference>
<keyword evidence="4" id="KW-0677">Repeat</keyword>
<dbReference type="OMA" id="YYSGPKR"/>
<keyword evidence="5" id="KW-0325">Glycoprotein</keyword>
<evidence type="ECO:0000259" key="6">
    <source>
        <dbReference type="PROSITE" id="PS50234"/>
    </source>
</evidence>
<dbReference type="InterPro" id="IPR036465">
    <property type="entry name" value="vWFA_dom_sf"/>
</dbReference>
<protein>
    <recommendedName>
        <fullName evidence="6">VWFA domain-containing protein</fullName>
    </recommendedName>
</protein>
<evidence type="ECO:0000313" key="8">
    <source>
        <dbReference type="Proteomes" id="UP000261340"/>
    </source>
</evidence>
<reference evidence="7" key="1">
    <citation type="submission" date="2025-08" db="UniProtKB">
        <authorList>
            <consortium name="Ensembl"/>
        </authorList>
    </citation>
    <scope>IDENTIFICATION</scope>
</reference>
<dbReference type="Gene3D" id="3.40.50.410">
    <property type="entry name" value="von Willebrand factor, type A domain"/>
    <property type="match status" value="2"/>
</dbReference>
<dbReference type="CDD" id="cd01450">
    <property type="entry name" value="vWFA_subfamily_ECM"/>
    <property type="match status" value="1"/>
</dbReference>
<proteinExistence type="predicted"/>
<evidence type="ECO:0000256" key="1">
    <source>
        <dbReference type="ARBA" id="ARBA00004613"/>
    </source>
</evidence>
<sequence length="406" mass="45436">SLLSPPTTKKADIIFLVDGSGTIDNVEFKSMQTFMASVVDQSTVGEDLTRFGVILYSNKAKSSFTLKEMNSKGKVLEAVQKLVAPKGKTYTSAALKYSLDYFNATHGGRRELKVHQILMVITDGQATDPDRLEEESDALRQNGITVISIGVMDAKRKELETIAGGDTSKVFFVDNFKALETLYKNVSSVVCNTTKPGKRTNVFLFHLAVCNQTDLVFLLDYSSSINQGDHDIMKNFTADVVKSFEVSDKFAHIGLAQFSEDPKDEFKLTEYNNKEEIIRHILKMEYKGGNTYLGKALGHIKSYFQDSGESRRAIPKNLVLFTDGNSHDDVEKNAKELRDMGVTVFAIAVGDIYYLQLLQITGTPEKVFEVQNFNSLGNIKSKIIDEICKREHDEPKFGKLEKEIQK</sequence>
<evidence type="ECO:0000256" key="4">
    <source>
        <dbReference type="ARBA" id="ARBA00022737"/>
    </source>
</evidence>
<evidence type="ECO:0000256" key="3">
    <source>
        <dbReference type="ARBA" id="ARBA00022729"/>
    </source>
</evidence>
<dbReference type="AlphaFoldDB" id="A0A3Q0QUT7"/>
<dbReference type="Proteomes" id="UP000261340">
    <property type="component" value="Unplaced"/>
</dbReference>
<dbReference type="PROSITE" id="PS50234">
    <property type="entry name" value="VWFA"/>
    <property type="match status" value="2"/>
</dbReference>
<dbReference type="SUPFAM" id="SSF53300">
    <property type="entry name" value="vWA-like"/>
    <property type="match status" value="2"/>
</dbReference>
<dbReference type="InterPro" id="IPR050525">
    <property type="entry name" value="ECM_Assembly_Org"/>
</dbReference>
<dbReference type="PRINTS" id="PR00453">
    <property type="entry name" value="VWFADOMAIN"/>
</dbReference>
<dbReference type="Pfam" id="PF00092">
    <property type="entry name" value="VWA"/>
    <property type="match status" value="2"/>
</dbReference>
<dbReference type="GeneTree" id="ENSGT00940000155619"/>
<comment type="subcellular location">
    <subcellularLocation>
        <location evidence="1">Secreted</location>
    </subcellularLocation>
</comment>
<dbReference type="STRING" id="61819.ENSACIP00000003339"/>
<feature type="domain" description="VWFA" evidence="6">
    <location>
        <begin position="214"/>
        <end position="387"/>
    </location>
</feature>
<dbReference type="Ensembl" id="ENSACIT00000003452.1">
    <property type="protein sequence ID" value="ENSACIP00000003339.1"/>
    <property type="gene ID" value="ENSACIG00000002659.1"/>
</dbReference>
<reference evidence="7" key="2">
    <citation type="submission" date="2025-09" db="UniProtKB">
        <authorList>
            <consortium name="Ensembl"/>
        </authorList>
    </citation>
    <scope>IDENTIFICATION</scope>
</reference>
<organism evidence="7 8">
    <name type="scientific">Amphilophus citrinellus</name>
    <name type="common">Midas cichlid</name>
    <name type="synonym">Cichlasoma citrinellum</name>
    <dbReference type="NCBI Taxonomy" id="61819"/>
    <lineage>
        <taxon>Eukaryota</taxon>
        <taxon>Metazoa</taxon>
        <taxon>Chordata</taxon>
        <taxon>Craniata</taxon>
        <taxon>Vertebrata</taxon>
        <taxon>Euteleostomi</taxon>
        <taxon>Actinopterygii</taxon>
        <taxon>Neopterygii</taxon>
        <taxon>Teleostei</taxon>
        <taxon>Neoteleostei</taxon>
        <taxon>Acanthomorphata</taxon>
        <taxon>Ovalentaria</taxon>
        <taxon>Cichlomorphae</taxon>
        <taxon>Cichliformes</taxon>
        <taxon>Cichlidae</taxon>
        <taxon>New World cichlids</taxon>
        <taxon>Cichlasomatinae</taxon>
        <taxon>Heroini</taxon>
        <taxon>Amphilophus</taxon>
    </lineage>
</organism>
<dbReference type="InterPro" id="IPR002035">
    <property type="entry name" value="VWF_A"/>
</dbReference>
<dbReference type="PANTHER" id="PTHR24020:SF20">
    <property type="entry name" value="PH DOMAIN-CONTAINING PROTEIN"/>
    <property type="match status" value="1"/>
</dbReference>
<keyword evidence="3" id="KW-0732">Signal</keyword>